<reference evidence="10 11" key="1">
    <citation type="submission" date="2017-04" db="EMBL/GenBank/DDBJ databases">
        <title>Genomic insights into metabolism of Thermodesulfobium acidiphilum.</title>
        <authorList>
            <person name="Toshchakov S.V."/>
            <person name="Frolov E.N."/>
            <person name="Kublanov I.V."/>
            <person name="Samarov N.I."/>
            <person name="Novikov A."/>
            <person name="Lebedinsky A.V."/>
            <person name="Bonch-Osmolovskaya E.A."/>
            <person name="Chernyh N.A."/>
        </authorList>
    </citation>
    <scope>NUCLEOTIDE SEQUENCE [LARGE SCALE GENOMIC DNA]</scope>
    <source>
        <strain evidence="10 11">3127-1</strain>
    </source>
</reference>
<keyword evidence="5 7" id="KW-1133">Transmembrane helix</keyword>
<keyword evidence="11" id="KW-1185">Reference proteome</keyword>
<feature type="transmembrane region" description="Helical" evidence="7">
    <location>
        <begin position="168"/>
        <end position="189"/>
    </location>
</feature>
<evidence type="ECO:0000259" key="8">
    <source>
        <dbReference type="PROSITE" id="PS50893"/>
    </source>
</evidence>
<comment type="subcellular location">
    <subcellularLocation>
        <location evidence="1">Cell membrane</location>
        <topology evidence="1">Multi-pass membrane protein</topology>
    </subcellularLocation>
</comment>
<dbReference type="SUPFAM" id="SSF90123">
    <property type="entry name" value="ABC transporter transmembrane region"/>
    <property type="match status" value="1"/>
</dbReference>
<dbReference type="AlphaFoldDB" id="A0A2R4W0V5"/>
<keyword evidence="6 7" id="KW-0472">Membrane</keyword>
<feature type="transmembrane region" description="Helical" evidence="7">
    <location>
        <begin position="61"/>
        <end position="83"/>
    </location>
</feature>
<proteinExistence type="predicted"/>
<feature type="transmembrane region" description="Helical" evidence="7">
    <location>
        <begin position="249"/>
        <end position="270"/>
    </location>
</feature>
<dbReference type="PROSITE" id="PS50929">
    <property type="entry name" value="ABC_TM1F"/>
    <property type="match status" value="1"/>
</dbReference>
<evidence type="ECO:0000256" key="4">
    <source>
        <dbReference type="ARBA" id="ARBA00022840"/>
    </source>
</evidence>
<dbReference type="InterPro" id="IPR003439">
    <property type="entry name" value="ABC_transporter-like_ATP-bd"/>
</dbReference>
<dbReference type="GO" id="GO:0005886">
    <property type="term" value="C:plasma membrane"/>
    <property type="evidence" value="ECO:0007669"/>
    <property type="project" value="UniProtKB-SubCell"/>
</dbReference>
<dbReference type="Proteomes" id="UP000244792">
    <property type="component" value="Chromosome"/>
</dbReference>
<evidence type="ECO:0000313" key="11">
    <source>
        <dbReference type="Proteomes" id="UP000244792"/>
    </source>
</evidence>
<dbReference type="Pfam" id="PF00664">
    <property type="entry name" value="ABC_membrane"/>
    <property type="match status" value="1"/>
</dbReference>
<dbReference type="GO" id="GO:0005524">
    <property type="term" value="F:ATP binding"/>
    <property type="evidence" value="ECO:0007669"/>
    <property type="project" value="UniProtKB-KW"/>
</dbReference>
<dbReference type="OrthoDB" id="9770415at2"/>
<protein>
    <submittedName>
        <fullName evidence="10">ATP-binding cassette, subfamily B/ATP-binding cassette, subfamily B, MsbA</fullName>
    </submittedName>
</protein>
<dbReference type="Gene3D" id="3.40.50.300">
    <property type="entry name" value="P-loop containing nucleotide triphosphate hydrolases"/>
    <property type="match status" value="1"/>
</dbReference>
<evidence type="ECO:0000259" key="9">
    <source>
        <dbReference type="PROSITE" id="PS50929"/>
    </source>
</evidence>
<evidence type="ECO:0000256" key="1">
    <source>
        <dbReference type="ARBA" id="ARBA00004651"/>
    </source>
</evidence>
<dbReference type="GO" id="GO:0016887">
    <property type="term" value="F:ATP hydrolysis activity"/>
    <property type="evidence" value="ECO:0007669"/>
    <property type="project" value="InterPro"/>
</dbReference>
<dbReference type="InterPro" id="IPR003593">
    <property type="entry name" value="AAA+_ATPase"/>
</dbReference>
<name>A0A2R4W0V5_THEAF</name>
<feature type="transmembrane region" description="Helical" evidence="7">
    <location>
        <begin position="14"/>
        <end position="31"/>
    </location>
</feature>
<dbReference type="PANTHER" id="PTHR43394:SF1">
    <property type="entry name" value="ATP-BINDING CASSETTE SUB-FAMILY B MEMBER 10, MITOCHONDRIAL"/>
    <property type="match status" value="1"/>
</dbReference>
<keyword evidence="4 10" id="KW-0067">ATP-binding</keyword>
<evidence type="ECO:0000256" key="2">
    <source>
        <dbReference type="ARBA" id="ARBA00022692"/>
    </source>
</evidence>
<dbReference type="GO" id="GO:0015421">
    <property type="term" value="F:ABC-type oligopeptide transporter activity"/>
    <property type="evidence" value="ECO:0007669"/>
    <property type="project" value="TreeGrafter"/>
</dbReference>
<dbReference type="InterPro" id="IPR011527">
    <property type="entry name" value="ABC1_TM_dom"/>
</dbReference>
<feature type="transmembrane region" description="Helical" evidence="7">
    <location>
        <begin position="141"/>
        <end position="162"/>
    </location>
</feature>
<dbReference type="SMART" id="SM00382">
    <property type="entry name" value="AAA"/>
    <property type="match status" value="1"/>
</dbReference>
<dbReference type="Pfam" id="PF00005">
    <property type="entry name" value="ABC_tran"/>
    <property type="match status" value="1"/>
</dbReference>
<keyword evidence="2 7" id="KW-0812">Transmembrane</keyword>
<dbReference type="InterPro" id="IPR036640">
    <property type="entry name" value="ABC1_TM_sf"/>
</dbReference>
<feature type="domain" description="ABC transporter" evidence="8">
    <location>
        <begin position="342"/>
        <end position="564"/>
    </location>
</feature>
<organism evidence="10 11">
    <name type="scientific">Thermodesulfobium acidiphilum</name>
    <dbReference type="NCBI Taxonomy" id="1794699"/>
    <lineage>
        <taxon>Bacteria</taxon>
        <taxon>Pseudomonadati</taxon>
        <taxon>Thermodesulfobiota</taxon>
        <taxon>Thermodesulfobiia</taxon>
        <taxon>Thermodesulfobiales</taxon>
        <taxon>Thermodesulfobiaceae</taxon>
        <taxon>Thermodesulfobium</taxon>
    </lineage>
</organism>
<dbReference type="InterPro" id="IPR039421">
    <property type="entry name" value="Type_1_exporter"/>
</dbReference>
<dbReference type="PROSITE" id="PS50893">
    <property type="entry name" value="ABC_TRANSPORTER_2"/>
    <property type="match status" value="1"/>
</dbReference>
<dbReference type="PANTHER" id="PTHR43394">
    <property type="entry name" value="ATP-DEPENDENT PERMEASE MDL1, MITOCHONDRIAL"/>
    <property type="match status" value="1"/>
</dbReference>
<evidence type="ECO:0000256" key="5">
    <source>
        <dbReference type="ARBA" id="ARBA00022989"/>
    </source>
</evidence>
<evidence type="ECO:0000256" key="7">
    <source>
        <dbReference type="SAM" id="Phobius"/>
    </source>
</evidence>
<feature type="domain" description="ABC transmembrane type-1" evidence="9">
    <location>
        <begin position="23"/>
        <end position="309"/>
    </location>
</feature>
<dbReference type="Gene3D" id="1.20.1560.10">
    <property type="entry name" value="ABC transporter type 1, transmembrane domain"/>
    <property type="match status" value="1"/>
</dbReference>
<sequence>MKGIFRYFFRYKKITFFILFQILFIQLFQLLKPWPVKFAFDYLIEKKNLPFSAVGHLPFDIQLFILCASFVLIYFLLGAFVLLNNISKIYFGNAILTDFRMDIYRKLQKIQISYFNKKSSGDIIYRTINDTQSIQVIATKIIFPLISSIILLFGIFVVIFQINQKLLFVFFLTIPVLFLSISFLNNAIFKVSNKLREKESKLLSTVEYFLNNMSIVRIFNMEDSEHKKFQTSSSDALSLNLQLNIFETIHAWVVNVLIALGTAVILWFGVKQVLSNDLTIGDLIIFISYLESLYGPINSISQSISLYYESRAGIKRVLSLLNENELIVDGHECIKDNIINCIEFKNVNFLYESNNLLIKDANFKIFRSDKVALVGKSGSGKTTIASLLVRFNEPTMGDILINDKDIKEFKLSSLRDSICLVGQRPILFNGTILENIKYSNFDKSNCDIDEILKIVCLDDFVKNLPDGIHTHVGERGYMLSEGQRQRISLARALLTNAGVFIFDEATSAIDINTQKDLFENIMNRFHDKTIIYTTHRPENLRYSDYLLVIQEGRIFKTDKSNFKI</sequence>
<dbReference type="EMBL" id="CP020921">
    <property type="protein sequence ID" value="AWB10433.1"/>
    <property type="molecule type" value="Genomic_DNA"/>
</dbReference>
<dbReference type="RefSeq" id="WP_108309230.1">
    <property type="nucleotide sequence ID" value="NZ_CP020921.1"/>
</dbReference>
<evidence type="ECO:0000313" key="10">
    <source>
        <dbReference type="EMBL" id="AWB10433.1"/>
    </source>
</evidence>
<dbReference type="SUPFAM" id="SSF52540">
    <property type="entry name" value="P-loop containing nucleoside triphosphate hydrolases"/>
    <property type="match status" value="1"/>
</dbReference>
<keyword evidence="3" id="KW-0547">Nucleotide-binding</keyword>
<accession>A0A2R4W0V5</accession>
<evidence type="ECO:0000256" key="3">
    <source>
        <dbReference type="ARBA" id="ARBA00022741"/>
    </source>
</evidence>
<dbReference type="InterPro" id="IPR027417">
    <property type="entry name" value="P-loop_NTPase"/>
</dbReference>
<dbReference type="KEGG" id="taci:TDSAC_1084"/>
<gene>
    <name evidence="10" type="ORF">TDSAC_1084</name>
</gene>
<evidence type="ECO:0000256" key="6">
    <source>
        <dbReference type="ARBA" id="ARBA00023136"/>
    </source>
</evidence>